<dbReference type="GO" id="GO:0005737">
    <property type="term" value="C:cytoplasm"/>
    <property type="evidence" value="ECO:0007669"/>
    <property type="project" value="TreeGrafter"/>
</dbReference>
<dbReference type="Pfam" id="PF03835">
    <property type="entry name" value="Rad4"/>
    <property type="match status" value="1"/>
</dbReference>
<feature type="region of interest" description="Disordered" evidence="6">
    <location>
        <begin position="1036"/>
        <end position="1119"/>
    </location>
</feature>
<dbReference type="Gene3D" id="2.20.20.110">
    <property type="entry name" value="Rad4, beta-hairpin domain BHD1"/>
    <property type="match status" value="1"/>
</dbReference>
<keyword evidence="3" id="KW-0227">DNA damage</keyword>
<dbReference type="AlphaFoldDB" id="A0A6A6WLH5"/>
<feature type="compositionally biased region" description="Basic residues" evidence="6">
    <location>
        <begin position="20"/>
        <end position="30"/>
    </location>
</feature>
<dbReference type="Pfam" id="PF10404">
    <property type="entry name" value="BHD_2"/>
    <property type="match status" value="1"/>
</dbReference>
<dbReference type="GO" id="GO:0071942">
    <property type="term" value="C:XPC complex"/>
    <property type="evidence" value="ECO:0007669"/>
    <property type="project" value="TreeGrafter"/>
</dbReference>
<dbReference type="Gene3D" id="3.90.260.10">
    <property type="entry name" value="Transglutaminase-like"/>
    <property type="match status" value="1"/>
</dbReference>
<dbReference type="EMBL" id="ML996565">
    <property type="protein sequence ID" value="KAF2763070.1"/>
    <property type="molecule type" value="Genomic_DNA"/>
</dbReference>
<dbReference type="InterPro" id="IPR018328">
    <property type="entry name" value="Rad4_beta-hairpin_dom3"/>
</dbReference>
<dbReference type="PANTHER" id="PTHR12135">
    <property type="entry name" value="DNA REPAIR PROTEIN XP-C / RAD4"/>
    <property type="match status" value="1"/>
</dbReference>
<feature type="compositionally biased region" description="Polar residues" evidence="6">
    <location>
        <begin position="128"/>
        <end position="146"/>
    </location>
</feature>
<dbReference type="InterPro" id="IPR038765">
    <property type="entry name" value="Papain-like_cys_pep_sf"/>
</dbReference>
<feature type="region of interest" description="Disordered" evidence="6">
    <location>
        <begin position="435"/>
        <end position="503"/>
    </location>
</feature>
<comment type="similarity">
    <text evidence="2">Belongs to the XPC family.</text>
</comment>
<dbReference type="InterPro" id="IPR042488">
    <property type="entry name" value="Rad4_BHD3_sf"/>
</dbReference>
<dbReference type="InterPro" id="IPR036985">
    <property type="entry name" value="Transglutaminase-like_sf"/>
</dbReference>
<feature type="compositionally biased region" description="Polar residues" evidence="6">
    <location>
        <begin position="102"/>
        <end position="112"/>
    </location>
</feature>
<evidence type="ECO:0000313" key="11">
    <source>
        <dbReference type="Proteomes" id="UP000799437"/>
    </source>
</evidence>
<dbReference type="GO" id="GO:0006298">
    <property type="term" value="P:mismatch repair"/>
    <property type="evidence" value="ECO:0007669"/>
    <property type="project" value="TreeGrafter"/>
</dbReference>
<feature type="compositionally biased region" description="Basic and acidic residues" evidence="6">
    <location>
        <begin position="1057"/>
        <end position="1068"/>
    </location>
</feature>
<feature type="compositionally biased region" description="Low complexity" evidence="6">
    <location>
        <begin position="468"/>
        <end position="484"/>
    </location>
</feature>
<feature type="compositionally biased region" description="Acidic residues" evidence="6">
    <location>
        <begin position="113"/>
        <end position="126"/>
    </location>
</feature>
<dbReference type="OrthoDB" id="300780at2759"/>
<evidence type="ECO:0000256" key="2">
    <source>
        <dbReference type="ARBA" id="ARBA00009525"/>
    </source>
</evidence>
<feature type="compositionally biased region" description="Acidic residues" evidence="6">
    <location>
        <begin position="80"/>
        <end position="92"/>
    </location>
</feature>
<dbReference type="GO" id="GO:0003684">
    <property type="term" value="F:damaged DNA binding"/>
    <property type="evidence" value="ECO:0007669"/>
    <property type="project" value="InterPro"/>
</dbReference>
<keyword evidence="11" id="KW-1185">Reference proteome</keyword>
<dbReference type="InterPro" id="IPR004583">
    <property type="entry name" value="DNA_repair_Rad4"/>
</dbReference>
<keyword evidence="4" id="KW-0234">DNA repair</keyword>
<organism evidence="10 11">
    <name type="scientific">Pseudovirgaria hyperparasitica</name>
    <dbReference type="NCBI Taxonomy" id="470096"/>
    <lineage>
        <taxon>Eukaryota</taxon>
        <taxon>Fungi</taxon>
        <taxon>Dikarya</taxon>
        <taxon>Ascomycota</taxon>
        <taxon>Pezizomycotina</taxon>
        <taxon>Dothideomycetes</taxon>
        <taxon>Dothideomycetes incertae sedis</taxon>
        <taxon>Acrospermales</taxon>
        <taxon>Acrospermaceae</taxon>
        <taxon>Pseudovirgaria</taxon>
    </lineage>
</organism>
<name>A0A6A6WLH5_9PEZI</name>
<evidence type="ECO:0000256" key="4">
    <source>
        <dbReference type="ARBA" id="ARBA00023204"/>
    </source>
</evidence>
<evidence type="ECO:0000259" key="7">
    <source>
        <dbReference type="SMART" id="SM01030"/>
    </source>
</evidence>
<dbReference type="SMART" id="SM01031">
    <property type="entry name" value="BHD_2"/>
    <property type="match status" value="1"/>
</dbReference>
<dbReference type="Gene3D" id="3.30.70.2460">
    <property type="entry name" value="Rad4, beta-hairpin domain BHD3"/>
    <property type="match status" value="1"/>
</dbReference>
<dbReference type="InterPro" id="IPR018327">
    <property type="entry name" value="BHD_2"/>
</dbReference>
<dbReference type="Pfam" id="PF10403">
    <property type="entry name" value="BHD_1"/>
    <property type="match status" value="1"/>
</dbReference>
<evidence type="ECO:0000256" key="6">
    <source>
        <dbReference type="SAM" id="MobiDB-lite"/>
    </source>
</evidence>
<comment type="subcellular location">
    <subcellularLocation>
        <location evidence="1">Nucleus</location>
    </subcellularLocation>
</comment>
<keyword evidence="5" id="KW-0539">Nucleus</keyword>
<dbReference type="GO" id="GO:0000111">
    <property type="term" value="C:nucleotide-excision repair factor 2 complex"/>
    <property type="evidence" value="ECO:0007669"/>
    <property type="project" value="TreeGrafter"/>
</dbReference>
<dbReference type="GeneID" id="54481172"/>
<gene>
    <name evidence="10" type="ORF">EJ05DRAFT_24687</name>
</gene>
<sequence>MPPYVSRKRSRSPALPVVPPRKRIATKSKYVRGSNKKKDVFHALDELSKPAKRSRTLEENQKFLDAQEESDAQSRSDASSSDDSDEFEDVLQDADTPATAKSRCTQSGSSTAEESEDDNEQDDDDAVSTGSTNWHDLLPNTNTNHTAPIPSGDLQITLPKANEQPDYSHWAAARETTGKKGPSKIERQIRVRTHCMHVQFLLYHNLVRNSWIQDKEVQKLLLDKLSEGCWKEICIWREAVGLPHLGKDEHGTAGKAARKMSRTDLKKAQGKFKGKEKGKDKPKKDDPRSQRDWSNTATRDPDNSPHDGLPRLLQYLLSFWRKIFKPTAPSLKKVGYLESSALQAHMRAYKKDNKDVERFGERITTREEFRECARKTTGSRDVGQQLFTGLLRAVGIEARMVCSLQPVGFGWSKAEDGKMKKPAQTAYNISAAEVVSKGVESTRSKTSARKSKGGNKGSKTAPIDLDSDSSSLSDPPSDSGSDLSIVDLTPSKSATPARRGYPHTHPYPTYWTEAFSPVTNRPHAASPLTAPHIASTAEAFQAFEPRGKDADKAKQVFAYIVAYSYDGTAKDVTVRYLKRHMWPGKTKGVRLPVEKIPVYNKHGKIKRCEEYDWFKNVLSAYRRDAHLRTQADEIEDTIDLIPVKPNKKDKEENLDTLTGLKASADYVLERFMRREEALLPTAKPVRNFTSGKGDKAKTEPVYRRADVVSCKTVESWHKEGREIIPGAQALKRVPHRAVTIARKQEIIDHERETGEKPLQGLYSKAQTQYIIPPPIEDGRIPRNAFGNIDVYVPSMVPKGASHIPLRGTMRICKKLGIDFAEACVGFEFGAQRAVPVIHGVVVAEGHRKLVRDAWHEEQVRLKEKEEKKREARALALWKKFLTGMRIIERVRAEYGTGVGESADINPFVHKKASIKQHADIARAYEDCGFQAHDEEQGGGFIMPGHEEEEMVPRVAANTAIVTDGGGGFLPDADRASGSEGGGFMLEEEVVKSRSVTPDTSSHDLVRTPMSLQIAHQQSQGSAKGLSVNARMNKRRRIAEDNDTVPMPSSPEVPTNNKNEDEFKPETSSRKGRAKVPSTTPSKQERQPARVVPKRQAAKRASAGTGSKSKYFEGSDESDA</sequence>
<feature type="compositionally biased region" description="Basic and acidic residues" evidence="6">
    <location>
        <begin position="261"/>
        <end position="291"/>
    </location>
</feature>
<dbReference type="InterPro" id="IPR018325">
    <property type="entry name" value="Rad4/PNGase_transGLS-fold"/>
</dbReference>
<evidence type="ECO:0000256" key="5">
    <source>
        <dbReference type="ARBA" id="ARBA00023242"/>
    </source>
</evidence>
<dbReference type="RefSeq" id="XP_033605521.1">
    <property type="nucleotide sequence ID" value="XM_033740118.1"/>
</dbReference>
<evidence type="ECO:0000259" key="8">
    <source>
        <dbReference type="SMART" id="SM01031"/>
    </source>
</evidence>
<feature type="domain" description="Rad4 beta-hairpin" evidence="7">
    <location>
        <begin position="650"/>
        <end position="708"/>
    </location>
</feature>
<dbReference type="SMART" id="SM01032">
    <property type="entry name" value="BHD_3"/>
    <property type="match status" value="1"/>
</dbReference>
<feature type="domain" description="Rad4 beta-hairpin" evidence="8">
    <location>
        <begin position="710"/>
        <end position="773"/>
    </location>
</feature>
<dbReference type="InterPro" id="IPR018326">
    <property type="entry name" value="Rad4_beta-hairpin_dom1"/>
</dbReference>
<evidence type="ECO:0000259" key="9">
    <source>
        <dbReference type="SMART" id="SM01032"/>
    </source>
</evidence>
<evidence type="ECO:0000256" key="1">
    <source>
        <dbReference type="ARBA" id="ARBA00004123"/>
    </source>
</evidence>
<evidence type="ECO:0000256" key="3">
    <source>
        <dbReference type="ARBA" id="ARBA00022763"/>
    </source>
</evidence>
<protein>
    <submittedName>
        <fullName evidence="10">Rad4-domain-containing protein</fullName>
    </submittedName>
</protein>
<feature type="domain" description="Rad4 beta-hairpin" evidence="9">
    <location>
        <begin position="780"/>
        <end position="854"/>
    </location>
</feature>
<dbReference type="SMART" id="SM01030">
    <property type="entry name" value="BHD_1"/>
    <property type="match status" value="1"/>
</dbReference>
<dbReference type="GO" id="GO:0003697">
    <property type="term" value="F:single-stranded DNA binding"/>
    <property type="evidence" value="ECO:0007669"/>
    <property type="project" value="TreeGrafter"/>
</dbReference>
<accession>A0A6A6WLH5</accession>
<dbReference type="FunFam" id="3.30.70.2460:FF:000001">
    <property type="entry name" value="DNA repair protein Rad4 family"/>
    <property type="match status" value="1"/>
</dbReference>
<feature type="region of interest" description="Disordered" evidence="6">
    <location>
        <begin position="1"/>
        <end position="157"/>
    </location>
</feature>
<evidence type="ECO:0000313" key="10">
    <source>
        <dbReference type="EMBL" id="KAF2763070.1"/>
    </source>
</evidence>
<dbReference type="PANTHER" id="PTHR12135:SF2">
    <property type="entry name" value="DNA REPAIR PROTEIN RAD34"/>
    <property type="match status" value="1"/>
</dbReference>
<dbReference type="Proteomes" id="UP000799437">
    <property type="component" value="Unassembled WGS sequence"/>
</dbReference>
<feature type="region of interest" description="Disordered" evidence="6">
    <location>
        <begin position="246"/>
        <end position="306"/>
    </location>
</feature>
<proteinExistence type="inferred from homology"/>
<feature type="compositionally biased region" description="Basic residues" evidence="6">
    <location>
        <begin position="1"/>
        <end position="11"/>
    </location>
</feature>
<dbReference type="SUPFAM" id="SSF54001">
    <property type="entry name" value="Cysteine proteinases"/>
    <property type="match status" value="1"/>
</dbReference>
<reference evidence="10" key="1">
    <citation type="journal article" date="2020" name="Stud. Mycol.">
        <title>101 Dothideomycetes genomes: a test case for predicting lifestyles and emergence of pathogens.</title>
        <authorList>
            <person name="Haridas S."/>
            <person name="Albert R."/>
            <person name="Binder M."/>
            <person name="Bloem J."/>
            <person name="Labutti K."/>
            <person name="Salamov A."/>
            <person name="Andreopoulos B."/>
            <person name="Baker S."/>
            <person name="Barry K."/>
            <person name="Bills G."/>
            <person name="Bluhm B."/>
            <person name="Cannon C."/>
            <person name="Castanera R."/>
            <person name="Culley D."/>
            <person name="Daum C."/>
            <person name="Ezra D."/>
            <person name="Gonzalez J."/>
            <person name="Henrissat B."/>
            <person name="Kuo A."/>
            <person name="Liang C."/>
            <person name="Lipzen A."/>
            <person name="Lutzoni F."/>
            <person name="Magnuson J."/>
            <person name="Mondo S."/>
            <person name="Nolan M."/>
            <person name="Ohm R."/>
            <person name="Pangilinan J."/>
            <person name="Park H.-J."/>
            <person name="Ramirez L."/>
            <person name="Alfaro M."/>
            <person name="Sun H."/>
            <person name="Tritt A."/>
            <person name="Yoshinaga Y."/>
            <person name="Zwiers L.-H."/>
            <person name="Turgeon B."/>
            <person name="Goodwin S."/>
            <person name="Spatafora J."/>
            <person name="Crous P."/>
            <person name="Grigoriev I."/>
        </authorList>
    </citation>
    <scope>NUCLEOTIDE SEQUENCE</scope>
    <source>
        <strain evidence="10">CBS 121739</strain>
    </source>
</reference>
<dbReference type="Pfam" id="PF10405">
    <property type="entry name" value="BHD_3"/>
    <property type="match status" value="1"/>
</dbReference>
<feature type="compositionally biased region" description="Basic and acidic residues" evidence="6">
    <location>
        <begin position="36"/>
        <end position="62"/>
    </location>
</feature>
<dbReference type="GO" id="GO:0006289">
    <property type="term" value="P:nucleotide-excision repair"/>
    <property type="evidence" value="ECO:0007669"/>
    <property type="project" value="InterPro"/>
</dbReference>